<comment type="similarity">
    <text evidence="1">Belongs to the WD repeat CDC20/Fizzy family.</text>
</comment>
<dbReference type="InterPro" id="IPR056150">
    <property type="entry name" value="WD40_CDC20-Fz"/>
</dbReference>
<keyword evidence="4" id="KW-0677">Repeat</keyword>
<name>A0AA35W6Z6_GEOBA</name>
<evidence type="ECO:0000256" key="6">
    <source>
        <dbReference type="ARBA" id="ARBA00023306"/>
    </source>
</evidence>
<dbReference type="GO" id="GO:0005680">
    <property type="term" value="C:anaphase-promoting complex"/>
    <property type="evidence" value="ECO:0007669"/>
    <property type="project" value="TreeGrafter"/>
</dbReference>
<keyword evidence="2 7" id="KW-0853">WD repeat</keyword>
<keyword evidence="11" id="KW-1185">Reference proteome</keyword>
<dbReference type="PANTHER" id="PTHR19918">
    <property type="entry name" value="CELL DIVISION CYCLE 20 CDC20 FIZZY -RELATED"/>
    <property type="match status" value="1"/>
</dbReference>
<feature type="region of interest" description="Disordered" evidence="8">
    <location>
        <begin position="17"/>
        <end position="77"/>
    </location>
</feature>
<feature type="repeat" description="WD" evidence="7">
    <location>
        <begin position="236"/>
        <end position="277"/>
    </location>
</feature>
<evidence type="ECO:0000256" key="2">
    <source>
        <dbReference type="ARBA" id="ARBA00022574"/>
    </source>
</evidence>
<feature type="region of interest" description="Disordered" evidence="8">
    <location>
        <begin position="100"/>
        <end position="124"/>
    </location>
</feature>
<keyword evidence="5" id="KW-0498">Mitosis</keyword>
<dbReference type="AlphaFoldDB" id="A0AA35W6Z6"/>
<feature type="compositionally biased region" description="Polar residues" evidence="8">
    <location>
        <begin position="36"/>
        <end position="47"/>
    </location>
</feature>
<comment type="caution">
    <text evidence="10">The sequence shown here is derived from an EMBL/GenBank/DDBJ whole genome shotgun (WGS) entry which is preliminary data.</text>
</comment>
<dbReference type="PROSITE" id="PS50082">
    <property type="entry name" value="WD_REPEATS_2"/>
    <property type="match status" value="2"/>
</dbReference>
<accession>A0AA35W6Z6</accession>
<dbReference type="SUPFAM" id="SSF50978">
    <property type="entry name" value="WD40 repeat-like"/>
    <property type="match status" value="1"/>
</dbReference>
<evidence type="ECO:0000259" key="9">
    <source>
        <dbReference type="Pfam" id="PF24807"/>
    </source>
</evidence>
<keyword evidence="3 10" id="KW-0132">Cell division</keyword>
<sequence length="473" mass="51499">MSSPVLADRSATLFKTPTTSSRCSTQGGAWTADGRTATTTPALNSAACTPRRPIAGEFRTPRSRRRTPGGDRFIPSRSGADLQFSAYTIRSAKRRRLADGGSETCRAENGSGIARTPLAADPDSARRREKLFALRGRSSESRVLNIKQITASAGTNHNDAYWKDYSLPTPNSTSARKAVRKYPKTADKILDAPNLIDDFYLNVMDWSQRGTLAIALGSAVYLLDAETSDSTSLCSTGSENNYVSSLQWNKTGQYLAVGDSNADIQLWDVDAKKLVRTMCTHNSRVNALAWNPRTHLLSSASQSGKIHNYDVRQPQFHVGSVDGRSRDICGLRWSPSGRFLASGGDGNMVCLWDTHSRDPWTSPAHVLREHTAAVKALSWCPWQPNLLASGGGSADQNICLWNACTGQLLDKIHTGSQVIGLVWSSQHRELLSSHGHPHNELLVWSYPSLSRAASSVATRAGSFILPRVTTETA</sequence>
<reference evidence="10" key="1">
    <citation type="submission" date="2023-03" db="EMBL/GenBank/DDBJ databases">
        <authorList>
            <person name="Steffen K."/>
            <person name="Cardenas P."/>
        </authorList>
    </citation>
    <scope>NUCLEOTIDE SEQUENCE</scope>
</reference>
<dbReference type="GO" id="GO:1990757">
    <property type="term" value="F:ubiquitin ligase activator activity"/>
    <property type="evidence" value="ECO:0007669"/>
    <property type="project" value="TreeGrafter"/>
</dbReference>
<dbReference type="InterPro" id="IPR015943">
    <property type="entry name" value="WD40/YVTN_repeat-like_dom_sf"/>
</dbReference>
<evidence type="ECO:0000313" key="10">
    <source>
        <dbReference type="EMBL" id="CAI8006356.1"/>
    </source>
</evidence>
<evidence type="ECO:0000256" key="5">
    <source>
        <dbReference type="ARBA" id="ARBA00022776"/>
    </source>
</evidence>
<evidence type="ECO:0000256" key="4">
    <source>
        <dbReference type="ARBA" id="ARBA00022737"/>
    </source>
</evidence>
<evidence type="ECO:0000256" key="8">
    <source>
        <dbReference type="SAM" id="MobiDB-lite"/>
    </source>
</evidence>
<dbReference type="GO" id="GO:1905786">
    <property type="term" value="P:positive regulation of anaphase-promoting complex-dependent catabolic process"/>
    <property type="evidence" value="ECO:0007669"/>
    <property type="project" value="TreeGrafter"/>
</dbReference>
<feature type="domain" description="CDC20/Fizzy WD40" evidence="9">
    <location>
        <begin position="190"/>
        <end position="454"/>
    </location>
</feature>
<dbReference type="PANTHER" id="PTHR19918:SF8">
    <property type="entry name" value="FI02843P"/>
    <property type="match status" value="1"/>
</dbReference>
<dbReference type="InterPro" id="IPR001680">
    <property type="entry name" value="WD40_rpt"/>
</dbReference>
<dbReference type="Proteomes" id="UP001174909">
    <property type="component" value="Unassembled WGS sequence"/>
</dbReference>
<gene>
    <name evidence="10" type="ORF">GBAR_LOCUS4661</name>
</gene>
<organism evidence="10 11">
    <name type="scientific">Geodia barretti</name>
    <name type="common">Barrett's horny sponge</name>
    <dbReference type="NCBI Taxonomy" id="519541"/>
    <lineage>
        <taxon>Eukaryota</taxon>
        <taxon>Metazoa</taxon>
        <taxon>Porifera</taxon>
        <taxon>Demospongiae</taxon>
        <taxon>Heteroscleromorpha</taxon>
        <taxon>Tetractinellida</taxon>
        <taxon>Astrophorina</taxon>
        <taxon>Geodiidae</taxon>
        <taxon>Geodia</taxon>
    </lineage>
</organism>
<dbReference type="InterPro" id="IPR036322">
    <property type="entry name" value="WD40_repeat_dom_sf"/>
</dbReference>
<dbReference type="Pfam" id="PF24807">
    <property type="entry name" value="WD40_CDC20-Fz"/>
    <property type="match status" value="1"/>
</dbReference>
<dbReference type="PROSITE" id="PS50294">
    <property type="entry name" value="WD_REPEATS_REGION"/>
    <property type="match status" value="2"/>
</dbReference>
<dbReference type="GO" id="GO:0051301">
    <property type="term" value="P:cell division"/>
    <property type="evidence" value="ECO:0007669"/>
    <property type="project" value="UniProtKB-KW"/>
</dbReference>
<dbReference type="InterPro" id="IPR033010">
    <property type="entry name" value="Cdc20/Fizzy"/>
</dbReference>
<evidence type="ECO:0000256" key="7">
    <source>
        <dbReference type="PROSITE-ProRule" id="PRU00221"/>
    </source>
</evidence>
<dbReference type="GO" id="GO:0010997">
    <property type="term" value="F:anaphase-promoting complex binding"/>
    <property type="evidence" value="ECO:0007669"/>
    <property type="project" value="InterPro"/>
</dbReference>
<evidence type="ECO:0000256" key="3">
    <source>
        <dbReference type="ARBA" id="ARBA00022618"/>
    </source>
</evidence>
<evidence type="ECO:0000256" key="1">
    <source>
        <dbReference type="ARBA" id="ARBA00006445"/>
    </source>
</evidence>
<keyword evidence="6" id="KW-0131">Cell cycle</keyword>
<proteinExistence type="inferred from homology"/>
<feature type="repeat" description="WD" evidence="7">
    <location>
        <begin position="321"/>
        <end position="362"/>
    </location>
</feature>
<dbReference type="Gene3D" id="2.130.10.10">
    <property type="entry name" value="YVTN repeat-like/Quinoprotein amine dehydrogenase"/>
    <property type="match status" value="1"/>
</dbReference>
<dbReference type="GO" id="GO:0031145">
    <property type="term" value="P:anaphase-promoting complex-dependent catabolic process"/>
    <property type="evidence" value="ECO:0007669"/>
    <property type="project" value="TreeGrafter"/>
</dbReference>
<dbReference type="SMART" id="SM00320">
    <property type="entry name" value="WD40"/>
    <property type="match status" value="4"/>
</dbReference>
<feature type="compositionally biased region" description="Polar residues" evidence="8">
    <location>
        <begin position="17"/>
        <end position="28"/>
    </location>
</feature>
<evidence type="ECO:0000313" key="11">
    <source>
        <dbReference type="Proteomes" id="UP001174909"/>
    </source>
</evidence>
<protein>
    <submittedName>
        <fullName evidence="10">Cell division cycle protein 20 homolog</fullName>
    </submittedName>
</protein>
<dbReference type="EMBL" id="CASHTH010000680">
    <property type="protein sequence ID" value="CAI8006356.1"/>
    <property type="molecule type" value="Genomic_DNA"/>
</dbReference>